<feature type="region of interest" description="Disordered" evidence="2">
    <location>
        <begin position="652"/>
        <end position="717"/>
    </location>
</feature>
<dbReference type="Gene3D" id="3.30.420.10">
    <property type="entry name" value="Ribonuclease H-like superfamily/Ribonuclease H"/>
    <property type="match status" value="1"/>
</dbReference>
<name>A0A1I5RVZ6_9BACI</name>
<dbReference type="Pfam" id="PF09299">
    <property type="entry name" value="Mu-transpos_C"/>
    <property type="match status" value="1"/>
</dbReference>
<feature type="domain" description="Integrase catalytic" evidence="3">
    <location>
        <begin position="277"/>
        <end position="494"/>
    </location>
</feature>
<dbReference type="PROSITE" id="PS50994">
    <property type="entry name" value="INTEGRASE"/>
    <property type="match status" value="1"/>
</dbReference>
<keyword evidence="7" id="KW-1185">Reference proteome</keyword>
<feature type="compositionally biased region" description="Basic and acidic residues" evidence="2">
    <location>
        <begin position="708"/>
        <end position="717"/>
    </location>
</feature>
<reference evidence="5 6" key="1">
    <citation type="submission" date="2016-10" db="EMBL/GenBank/DDBJ databases">
        <authorList>
            <person name="de Groot N.N."/>
        </authorList>
    </citation>
    <scope>NUCLEOTIDE SEQUENCE [LARGE SCALE GENOMIC DNA]</scope>
    <source>
        <strain evidence="5 6">DSM 17073</strain>
    </source>
</reference>
<evidence type="ECO:0000313" key="6">
    <source>
        <dbReference type="Proteomes" id="UP000242243"/>
    </source>
</evidence>
<proteinExistence type="predicted"/>
<feature type="compositionally biased region" description="Basic and acidic residues" evidence="2">
    <location>
        <begin position="652"/>
        <end position="678"/>
    </location>
</feature>
<dbReference type="InterPro" id="IPR001584">
    <property type="entry name" value="Integrase_cat-core"/>
</dbReference>
<dbReference type="GO" id="GO:0015074">
    <property type="term" value="P:DNA integration"/>
    <property type="evidence" value="ECO:0007669"/>
    <property type="project" value="InterPro"/>
</dbReference>
<dbReference type="OrthoDB" id="501284at2"/>
<sequence length="717" mass="84388">MIYNNQVYQYVDKEGKNRIRVISIDSAILYYVDLHGGTAMPKKATIEDMEIEIESNVLIPISDPFLKSYAEEDLTEKQLERRNLNWEIVFKAWSQSKESILSKKNRKTAFLEIAEEHQITELKVKRLFTRFWQRGLNKNAMLPDYMHSGGKGKVRELSQEKKVGRPRIYGEEEQGINITEDVKKQFRHVIKKYYRKSEKLTLNDTYQYLLKEFYSNKYHEGESVKYKVWYKSKVPTYNQFYYWYKKTEEPQLDIQLRYSKKEYELKHRPILSHSALETDGPGTRFQVDATIADIYLVSSFDRNLIIGRPVIYGIMDVYSRLITGVYVGLEGPSWIGAMMTLDNMTMDKVEFCKQYDIDIDKSEWPAHHLPETIIADRGEFEGYGVEQLINNLNVKIENTSPYRGDLKGIVERQFRTINEKIKRKAPGAIQKEFRERGDRDYRLDASLNLEEFTKIIIHLVLNHNQRTIEKYPLEKAMIKEHLTPSPLNLWKWGLSNRKGSLQTVQNRSILRLNLLPKGKARITRAGIKFKGLSYGSDKALNDQWYLKRKSERIDVVYDPRSMDKIYIPYIDGRGFDTCYLLERRSQYRGESLEEIEFYQQLLQELKQSESLKQREERLNTDEEIESIIKKAVKQKKANANVSATKGEKIKDIRVNKKAEKAMNRQKESFDLNQNKKESPAQVVSIEKENEEVEQSKTSSSLMEKLRKKRDEEFGKDQ</sequence>
<evidence type="ECO:0000259" key="3">
    <source>
        <dbReference type="PROSITE" id="PS50994"/>
    </source>
</evidence>
<evidence type="ECO:0000256" key="1">
    <source>
        <dbReference type="SAM" id="Coils"/>
    </source>
</evidence>
<dbReference type="SUPFAM" id="SSF53098">
    <property type="entry name" value="Ribonuclease H-like"/>
    <property type="match status" value="1"/>
</dbReference>
<organism evidence="5 6">
    <name type="scientific">Halolactibacillus halophilus</name>
    <dbReference type="NCBI Taxonomy" id="306540"/>
    <lineage>
        <taxon>Bacteria</taxon>
        <taxon>Bacillati</taxon>
        <taxon>Bacillota</taxon>
        <taxon>Bacilli</taxon>
        <taxon>Bacillales</taxon>
        <taxon>Bacillaceae</taxon>
        <taxon>Halolactibacillus</taxon>
    </lineage>
</organism>
<dbReference type="InterPro" id="IPR012337">
    <property type="entry name" value="RNaseH-like_sf"/>
</dbReference>
<dbReference type="STRING" id="306540.SAMN05421839_13520"/>
<evidence type="ECO:0000313" key="7">
    <source>
        <dbReference type="Proteomes" id="UP000321547"/>
    </source>
</evidence>
<feature type="coiled-coil region" evidence="1">
    <location>
        <begin position="588"/>
        <end position="618"/>
    </location>
</feature>
<evidence type="ECO:0000313" key="5">
    <source>
        <dbReference type="EMBL" id="SFP62738.1"/>
    </source>
</evidence>
<dbReference type="EMBL" id="BJWI01000059">
    <property type="protein sequence ID" value="GEM02779.1"/>
    <property type="molecule type" value="Genomic_DNA"/>
</dbReference>
<dbReference type="AlphaFoldDB" id="A0A1I5RVZ6"/>
<dbReference type="RefSeq" id="WP_089833222.1">
    <property type="nucleotide sequence ID" value="NZ_BJWI01000059.1"/>
</dbReference>
<reference evidence="4 7" key="2">
    <citation type="submission" date="2019-07" db="EMBL/GenBank/DDBJ databases">
        <title>Whole genome shotgun sequence of Halolactibacillus halophilus NBRC 100868.</title>
        <authorList>
            <person name="Hosoyama A."/>
            <person name="Uohara A."/>
            <person name="Ohji S."/>
            <person name="Ichikawa N."/>
        </authorList>
    </citation>
    <scope>NUCLEOTIDE SEQUENCE [LARGE SCALE GENOMIC DNA]</scope>
    <source>
        <strain evidence="4 7">NBRC 100868</strain>
    </source>
</reference>
<dbReference type="Proteomes" id="UP000321547">
    <property type="component" value="Unassembled WGS sequence"/>
</dbReference>
<dbReference type="Proteomes" id="UP000242243">
    <property type="component" value="Unassembled WGS sequence"/>
</dbReference>
<accession>A0A1I5RVZ6</accession>
<keyword evidence="1" id="KW-0175">Coiled coil</keyword>
<gene>
    <name evidence="4" type="ORF">HHA03_23110</name>
    <name evidence="5" type="ORF">SAMN05421839_13520</name>
</gene>
<dbReference type="EMBL" id="FOXC01000035">
    <property type="protein sequence ID" value="SFP62738.1"/>
    <property type="molecule type" value="Genomic_DNA"/>
</dbReference>
<dbReference type="GO" id="GO:0003676">
    <property type="term" value="F:nucleic acid binding"/>
    <property type="evidence" value="ECO:0007669"/>
    <property type="project" value="InterPro"/>
</dbReference>
<evidence type="ECO:0000313" key="4">
    <source>
        <dbReference type="EMBL" id="GEM02779.1"/>
    </source>
</evidence>
<evidence type="ECO:0000256" key="2">
    <source>
        <dbReference type="SAM" id="MobiDB-lite"/>
    </source>
</evidence>
<dbReference type="InterPro" id="IPR015378">
    <property type="entry name" value="Transposase-like_Mu_C"/>
</dbReference>
<dbReference type="InterPro" id="IPR036397">
    <property type="entry name" value="RNaseH_sf"/>
</dbReference>
<protein>
    <submittedName>
        <fullName evidence="5">Mu transposase, C-terminal</fullName>
    </submittedName>
</protein>